<proteinExistence type="predicted"/>
<feature type="region of interest" description="Disordered" evidence="1">
    <location>
        <begin position="1"/>
        <end position="20"/>
    </location>
</feature>
<organism evidence="2 3">
    <name type="scientific">Elysia crispata</name>
    <name type="common">lettuce slug</name>
    <dbReference type="NCBI Taxonomy" id="231223"/>
    <lineage>
        <taxon>Eukaryota</taxon>
        <taxon>Metazoa</taxon>
        <taxon>Spiralia</taxon>
        <taxon>Lophotrochozoa</taxon>
        <taxon>Mollusca</taxon>
        <taxon>Gastropoda</taxon>
        <taxon>Heterobranchia</taxon>
        <taxon>Euthyneura</taxon>
        <taxon>Panpulmonata</taxon>
        <taxon>Sacoglossa</taxon>
        <taxon>Placobranchoidea</taxon>
        <taxon>Plakobranchidae</taxon>
        <taxon>Elysia</taxon>
    </lineage>
</organism>
<dbReference type="Proteomes" id="UP001283361">
    <property type="component" value="Unassembled WGS sequence"/>
</dbReference>
<name>A0AAE1E8Z3_9GAST</name>
<dbReference type="EMBL" id="JAWDGP010000735">
    <property type="protein sequence ID" value="KAK3797925.1"/>
    <property type="molecule type" value="Genomic_DNA"/>
</dbReference>
<reference evidence="2" key="1">
    <citation type="journal article" date="2023" name="G3 (Bethesda)">
        <title>A reference genome for the long-term kleptoplast-retaining sea slug Elysia crispata morphotype clarki.</title>
        <authorList>
            <person name="Eastman K.E."/>
            <person name="Pendleton A.L."/>
            <person name="Shaikh M.A."/>
            <person name="Suttiyut T."/>
            <person name="Ogas R."/>
            <person name="Tomko P."/>
            <person name="Gavelis G."/>
            <person name="Widhalm J.R."/>
            <person name="Wisecaver J.H."/>
        </authorList>
    </citation>
    <scope>NUCLEOTIDE SEQUENCE</scope>
    <source>
        <strain evidence="2">ECLA1</strain>
    </source>
</reference>
<keyword evidence="3" id="KW-1185">Reference proteome</keyword>
<evidence type="ECO:0000256" key="1">
    <source>
        <dbReference type="SAM" id="MobiDB-lite"/>
    </source>
</evidence>
<dbReference type="AlphaFoldDB" id="A0AAE1E8Z3"/>
<protein>
    <submittedName>
        <fullName evidence="2">Uncharacterized protein</fullName>
    </submittedName>
</protein>
<gene>
    <name evidence="2" type="ORF">RRG08_014003</name>
</gene>
<sequence>MLCTETEPQHCDARSNRQTNNHTDNLPWCMETDHARRLGPYRFTLSLKRDVTCFLAAEKIPRATTKCENSRGMLWGKWLK</sequence>
<comment type="caution">
    <text evidence="2">The sequence shown here is derived from an EMBL/GenBank/DDBJ whole genome shotgun (WGS) entry which is preliminary data.</text>
</comment>
<evidence type="ECO:0000313" key="3">
    <source>
        <dbReference type="Proteomes" id="UP001283361"/>
    </source>
</evidence>
<evidence type="ECO:0000313" key="2">
    <source>
        <dbReference type="EMBL" id="KAK3797925.1"/>
    </source>
</evidence>
<accession>A0AAE1E8Z3</accession>